<proteinExistence type="predicted"/>
<dbReference type="GO" id="GO:0004803">
    <property type="term" value="F:transposase activity"/>
    <property type="evidence" value="ECO:0007669"/>
    <property type="project" value="InterPro"/>
</dbReference>
<evidence type="ECO:0000313" key="3">
    <source>
        <dbReference type="Proteomes" id="UP000176800"/>
    </source>
</evidence>
<dbReference type="Gene3D" id="3.30.70.1290">
    <property type="entry name" value="Transposase IS200-like"/>
    <property type="match status" value="1"/>
</dbReference>
<dbReference type="InterPro" id="IPR002686">
    <property type="entry name" value="Transposase_17"/>
</dbReference>
<gene>
    <name evidence="2" type="ORF">A3B14_03700</name>
</gene>
<feature type="domain" description="Transposase IS200-like" evidence="1">
    <location>
        <begin position="8"/>
        <end position="155"/>
    </location>
</feature>
<dbReference type="PANTHER" id="PTHR34322:SF2">
    <property type="entry name" value="TRANSPOSASE IS200-LIKE DOMAIN-CONTAINING PROTEIN"/>
    <property type="match status" value="1"/>
</dbReference>
<dbReference type="AlphaFoldDB" id="A0A1G2U5F9"/>
<dbReference type="Proteomes" id="UP000176800">
    <property type="component" value="Unassembled WGS sequence"/>
</dbReference>
<evidence type="ECO:0000313" key="2">
    <source>
        <dbReference type="EMBL" id="OHB04736.1"/>
    </source>
</evidence>
<dbReference type="SUPFAM" id="SSF143422">
    <property type="entry name" value="Transposase IS200-like"/>
    <property type="match status" value="1"/>
</dbReference>
<dbReference type="GO" id="GO:0003677">
    <property type="term" value="F:DNA binding"/>
    <property type="evidence" value="ECO:0007669"/>
    <property type="project" value="InterPro"/>
</dbReference>
<organism evidence="2 3">
    <name type="scientific">Candidatus Zambryskibacteria bacterium RIFCSPLOWO2_01_FULL_45_21</name>
    <dbReference type="NCBI Taxonomy" id="1802761"/>
    <lineage>
        <taxon>Bacteria</taxon>
        <taxon>Candidatus Zambryskiibacteriota</taxon>
    </lineage>
</organism>
<dbReference type="GO" id="GO:0006313">
    <property type="term" value="P:DNA transposition"/>
    <property type="evidence" value="ECO:0007669"/>
    <property type="project" value="InterPro"/>
</dbReference>
<dbReference type="InterPro" id="IPR036515">
    <property type="entry name" value="Transposase_17_sf"/>
</dbReference>
<name>A0A1G2U5F9_9BACT</name>
<dbReference type="EMBL" id="MHWE01000003">
    <property type="protein sequence ID" value="OHB04736.1"/>
    <property type="molecule type" value="Genomic_DNA"/>
</dbReference>
<protein>
    <recommendedName>
        <fullName evidence="1">Transposase IS200-like domain-containing protein</fullName>
    </recommendedName>
</protein>
<comment type="caution">
    <text evidence="2">The sequence shown here is derived from an EMBL/GenBank/DDBJ whole genome shotgun (WGS) entry which is preliminary data.</text>
</comment>
<dbReference type="PANTHER" id="PTHR34322">
    <property type="entry name" value="TRANSPOSASE, Y1_TNP DOMAIN-CONTAINING"/>
    <property type="match status" value="1"/>
</dbReference>
<evidence type="ECO:0000259" key="1">
    <source>
        <dbReference type="SMART" id="SM01321"/>
    </source>
</evidence>
<reference evidence="2 3" key="1">
    <citation type="journal article" date="2016" name="Nat. Commun.">
        <title>Thousands of microbial genomes shed light on interconnected biogeochemical processes in an aquifer system.</title>
        <authorList>
            <person name="Anantharaman K."/>
            <person name="Brown C.T."/>
            <person name="Hug L.A."/>
            <person name="Sharon I."/>
            <person name="Castelle C.J."/>
            <person name="Probst A.J."/>
            <person name="Thomas B.C."/>
            <person name="Singh A."/>
            <person name="Wilkins M.J."/>
            <person name="Karaoz U."/>
            <person name="Brodie E.L."/>
            <person name="Williams K.H."/>
            <person name="Hubbard S.S."/>
            <person name="Banfield J.F."/>
        </authorList>
    </citation>
    <scope>NUCLEOTIDE SEQUENCE [LARGE SCALE GENOMIC DNA]</scope>
</reference>
<accession>A0A1G2U5F9</accession>
<dbReference type="Pfam" id="PF01797">
    <property type="entry name" value="Y1_Tnp"/>
    <property type="match status" value="1"/>
</dbReference>
<dbReference type="SMART" id="SM01321">
    <property type="entry name" value="Y1_Tnp"/>
    <property type="match status" value="1"/>
</dbReference>
<sequence length="229" mass="27010">MSRNVTFAPGCYYHIYNRGTEKRDIFLNKDNHERFLGLIYICNNEEPVRLENISSKSLESQQGSTLLKRILKCNRGKTLVEICAFCLMPNHFHFILREKEEGGISKFMQKIMTAYTMYFNKKHNRSGALFQGKFKATLANTDNYLKYLISYVHLNPVKLLDPLWKENGIKDKEEAENYLNTYRYSSYQDYCGMKRLEGALIDKTSLPEYFQSDYTFQIAVTEWLNYNQI</sequence>